<proteinExistence type="predicted"/>
<keyword evidence="3" id="KW-1185">Reference proteome</keyword>
<protein>
    <submittedName>
        <fullName evidence="2">Uncharacterized protein</fullName>
    </submittedName>
</protein>
<dbReference type="Proteomes" id="UP001311232">
    <property type="component" value="Unassembled WGS sequence"/>
</dbReference>
<sequence length="289" mass="31325">MGNKFSRRREAPVSSAASVASEQKPAVEHSTPTSDSGMKQEVVRAEDLDVLVEEPPKDECVPEVKEEESPAALDPTQEDEQSELLAKETEAPAQPEPLFSNANILEPESFAQPKPKATEEAEAQVALNPTPEDVSEQNSALQSEADTEPISEPVPAPAEAVVEHKDQEYLTDPVLSSPPLIDYDVPDVISSPTIIPLDPDESSNISASEHHSTAEPEKFNSDFLEKTTGVEAEESLKMTGSEVNTENVSKLLKNSELKENDLLSDIIAREVKIPDAPPLTDMSTSMESM</sequence>
<dbReference type="EMBL" id="JAHHUM010000907">
    <property type="protein sequence ID" value="KAK5616058.1"/>
    <property type="molecule type" value="Genomic_DNA"/>
</dbReference>
<evidence type="ECO:0000313" key="2">
    <source>
        <dbReference type="EMBL" id="KAK5616058.1"/>
    </source>
</evidence>
<feature type="region of interest" description="Disordered" evidence="1">
    <location>
        <begin position="192"/>
        <end position="223"/>
    </location>
</feature>
<reference evidence="2 3" key="1">
    <citation type="submission" date="2021-06" db="EMBL/GenBank/DDBJ databases">
        <authorList>
            <person name="Palmer J.M."/>
        </authorList>
    </citation>
    <scope>NUCLEOTIDE SEQUENCE [LARGE SCALE GENOMIC DNA]</scope>
    <source>
        <strain evidence="2 3">MEX-2019</strain>
        <tissue evidence="2">Muscle</tissue>
    </source>
</reference>
<feature type="compositionally biased region" description="Basic and acidic residues" evidence="1">
    <location>
        <begin position="54"/>
        <end position="68"/>
    </location>
</feature>
<evidence type="ECO:0000313" key="3">
    <source>
        <dbReference type="Proteomes" id="UP001311232"/>
    </source>
</evidence>
<comment type="caution">
    <text evidence="2">The sequence shown here is derived from an EMBL/GenBank/DDBJ whole genome shotgun (WGS) entry which is preliminary data.</text>
</comment>
<organism evidence="2 3">
    <name type="scientific">Crenichthys baileyi</name>
    <name type="common">White River springfish</name>
    <dbReference type="NCBI Taxonomy" id="28760"/>
    <lineage>
        <taxon>Eukaryota</taxon>
        <taxon>Metazoa</taxon>
        <taxon>Chordata</taxon>
        <taxon>Craniata</taxon>
        <taxon>Vertebrata</taxon>
        <taxon>Euteleostomi</taxon>
        <taxon>Actinopterygii</taxon>
        <taxon>Neopterygii</taxon>
        <taxon>Teleostei</taxon>
        <taxon>Neoteleostei</taxon>
        <taxon>Acanthomorphata</taxon>
        <taxon>Ovalentaria</taxon>
        <taxon>Atherinomorphae</taxon>
        <taxon>Cyprinodontiformes</taxon>
        <taxon>Goodeidae</taxon>
        <taxon>Crenichthys</taxon>
    </lineage>
</organism>
<name>A0AAV9S3W9_9TELE</name>
<evidence type="ECO:0000256" key="1">
    <source>
        <dbReference type="SAM" id="MobiDB-lite"/>
    </source>
</evidence>
<dbReference type="AlphaFoldDB" id="A0AAV9S3W9"/>
<gene>
    <name evidence="2" type="ORF">CRENBAI_017828</name>
</gene>
<feature type="compositionally biased region" description="Low complexity" evidence="1">
    <location>
        <begin position="12"/>
        <end position="22"/>
    </location>
</feature>
<feature type="compositionally biased region" description="Basic and acidic residues" evidence="1">
    <location>
        <begin position="208"/>
        <end position="223"/>
    </location>
</feature>
<accession>A0AAV9S3W9</accession>
<feature type="region of interest" description="Disordered" evidence="1">
    <location>
        <begin position="1"/>
        <end position="178"/>
    </location>
</feature>